<accession>A0ACB7IRR7</accession>
<evidence type="ECO:0000313" key="1">
    <source>
        <dbReference type="EMBL" id="KAG9220213.1"/>
    </source>
</evidence>
<gene>
    <name evidence="1" type="ORF">CCMSSC00406_0010212</name>
</gene>
<evidence type="ECO:0000313" key="2">
    <source>
        <dbReference type="Proteomes" id="UP000824881"/>
    </source>
</evidence>
<name>A0ACB7IRR7_PLECO</name>
<proteinExistence type="predicted"/>
<comment type="caution">
    <text evidence="1">The sequence shown here is derived from an EMBL/GenBank/DDBJ whole genome shotgun (WGS) entry which is preliminary data.</text>
</comment>
<dbReference type="EMBL" id="WQMT02000008">
    <property type="protein sequence ID" value="KAG9220213.1"/>
    <property type="molecule type" value="Genomic_DNA"/>
</dbReference>
<dbReference type="Proteomes" id="UP000824881">
    <property type="component" value="Unassembled WGS sequence"/>
</dbReference>
<reference evidence="1 2" key="1">
    <citation type="journal article" date="2021" name="Appl. Environ. Microbiol.">
        <title>Genetic linkage and physical mapping for an oyster mushroom Pleurotus cornucopiae and QTL analysis for the trait cap color.</title>
        <authorList>
            <person name="Zhang Y."/>
            <person name="Gao W."/>
            <person name="Sonnenberg A."/>
            <person name="Chen Q."/>
            <person name="Zhang J."/>
            <person name="Huang C."/>
        </authorList>
    </citation>
    <scope>NUCLEOTIDE SEQUENCE [LARGE SCALE GENOMIC DNA]</scope>
    <source>
        <strain evidence="1">CCMSSC00406</strain>
    </source>
</reference>
<sequence>MESPQVTHLFQTHEGEEAASQSPATSYPQESDGIHDRESHRRIYLGSIEQGPDTPLKFMKPPASSSARLPVSCSNSPPPALMHYVSVITAARALRRLIPSYRVHLRILFAQPSP</sequence>
<protein>
    <submittedName>
        <fullName evidence="1">Uncharacterized protein</fullName>
    </submittedName>
</protein>
<organism evidence="1 2">
    <name type="scientific">Pleurotus cornucopiae</name>
    <name type="common">Cornucopia mushroom</name>
    <dbReference type="NCBI Taxonomy" id="5321"/>
    <lineage>
        <taxon>Eukaryota</taxon>
        <taxon>Fungi</taxon>
        <taxon>Dikarya</taxon>
        <taxon>Basidiomycota</taxon>
        <taxon>Agaricomycotina</taxon>
        <taxon>Agaricomycetes</taxon>
        <taxon>Agaricomycetidae</taxon>
        <taxon>Agaricales</taxon>
        <taxon>Pleurotineae</taxon>
        <taxon>Pleurotaceae</taxon>
        <taxon>Pleurotus</taxon>
    </lineage>
</organism>
<keyword evidence="2" id="KW-1185">Reference proteome</keyword>